<reference evidence="1 2" key="1">
    <citation type="submission" date="2010-05" db="EMBL/GenBank/DDBJ databases">
        <title>Complete sequence of Thermincola sp. JR.</title>
        <authorList>
            <consortium name="US DOE Joint Genome Institute"/>
            <person name="Lucas S."/>
            <person name="Copeland A."/>
            <person name="Lapidus A."/>
            <person name="Cheng J.-F."/>
            <person name="Bruce D."/>
            <person name="Goodwin L."/>
            <person name="Pitluck S."/>
            <person name="Chertkov O."/>
            <person name="Detter J.C."/>
            <person name="Han C."/>
            <person name="Tapia R."/>
            <person name="Land M."/>
            <person name="Hauser L."/>
            <person name="Kyrpides N."/>
            <person name="Mikhailova N."/>
            <person name="Hazen T.C."/>
            <person name="Woyke T."/>
        </authorList>
    </citation>
    <scope>NUCLEOTIDE SEQUENCE [LARGE SCALE GENOMIC DNA]</scope>
    <source>
        <strain evidence="1 2">JR</strain>
    </source>
</reference>
<dbReference type="HOGENOM" id="CLU_1324950_0_0_9"/>
<organism evidence="1 2">
    <name type="scientific">Thermincola potens (strain JR)</name>
    <dbReference type="NCBI Taxonomy" id="635013"/>
    <lineage>
        <taxon>Bacteria</taxon>
        <taxon>Bacillati</taxon>
        <taxon>Bacillota</taxon>
        <taxon>Clostridia</taxon>
        <taxon>Eubacteriales</taxon>
        <taxon>Thermincolaceae</taxon>
        <taxon>Thermincola</taxon>
    </lineage>
</organism>
<dbReference type="OrthoDB" id="154999at2"/>
<gene>
    <name evidence="1" type="ordered locus">TherJR_2476</name>
</gene>
<name>D5XAW0_THEPJ</name>
<dbReference type="EMBL" id="CP002028">
    <property type="protein sequence ID" value="ADG83314.1"/>
    <property type="molecule type" value="Genomic_DNA"/>
</dbReference>
<evidence type="ECO:0000313" key="1">
    <source>
        <dbReference type="EMBL" id="ADG83314.1"/>
    </source>
</evidence>
<proteinExistence type="predicted"/>
<accession>D5XAW0</accession>
<protein>
    <submittedName>
        <fullName evidence="1">Uncharacterized protein</fullName>
    </submittedName>
</protein>
<dbReference type="eggNOG" id="ENOG50335UD">
    <property type="taxonomic scope" value="Bacteria"/>
</dbReference>
<dbReference type="AlphaFoldDB" id="D5XAW0"/>
<dbReference type="RefSeq" id="WP_013121312.1">
    <property type="nucleotide sequence ID" value="NC_014152.1"/>
</dbReference>
<dbReference type="STRING" id="635013.TherJR_2476"/>
<dbReference type="Proteomes" id="UP000002377">
    <property type="component" value="Chromosome"/>
</dbReference>
<dbReference type="KEGG" id="tjr:TherJR_2476"/>
<keyword evidence="2" id="KW-1185">Reference proteome</keyword>
<sequence>MNQCSKTEFEELVDKVFKDRYGPNQLTILGGQCAENALQKFLGQWDLAEMPFRVWEYVSEVVFEKETLPKNVVLLERGRVFGKGGDLMLWRNGPAFGWRFVGPAGAKCPGGEYGVKNYWDFYPQVTFHVCEKAALLWGEQETEKDWIEDRVKSAKLSYPAEGKRVQLDYKIFTHADQVKFVWYFDLREWKEAEHDGRYD</sequence>
<evidence type="ECO:0000313" key="2">
    <source>
        <dbReference type="Proteomes" id="UP000002377"/>
    </source>
</evidence>